<feature type="signal peptide" evidence="1">
    <location>
        <begin position="1"/>
        <end position="25"/>
    </location>
</feature>
<reference evidence="2 3" key="1">
    <citation type="submission" date="2016-09" db="EMBL/GenBank/DDBJ databases">
        <title>Couchioplanes caeruleus draft genome sequence.</title>
        <authorList>
            <person name="Sheehan J."/>
            <person name="Caffrey P."/>
        </authorList>
    </citation>
    <scope>NUCLEOTIDE SEQUENCE [LARGE SCALE GENOMIC DNA]</scope>
    <source>
        <strain evidence="2 3">DSM 43634</strain>
    </source>
</reference>
<proteinExistence type="predicted"/>
<comment type="caution">
    <text evidence="2">The sequence shown here is derived from an EMBL/GenBank/DDBJ whole genome shotgun (WGS) entry which is preliminary data.</text>
</comment>
<protein>
    <recommendedName>
        <fullName evidence="4">Secreted protein</fullName>
    </recommendedName>
</protein>
<dbReference type="AlphaFoldDB" id="A0A1K0FXF6"/>
<keyword evidence="1" id="KW-0732">Signal</keyword>
<gene>
    <name evidence="2" type="ORF">BG844_35835</name>
</gene>
<sequence>MLRKLAAILVATTALLAGSAGVSSAAPTQPEFRAQGHMSGLTTAQAASLQQRVDAVLAAIPGGHQVSATEVRYDGLVVTFDPRSDSNTRTGAQLNVNCSYGWFCIVVRGTTFSFYECRWWDLTDWTGVSPYNNNQTPGTVFRAYDQNYNQVWTSTAPQTGSVNVTPWWHIKPC</sequence>
<keyword evidence="3" id="KW-1185">Reference proteome</keyword>
<evidence type="ECO:0000256" key="1">
    <source>
        <dbReference type="SAM" id="SignalP"/>
    </source>
</evidence>
<name>A0A1K0FXF6_9ACTN</name>
<evidence type="ECO:0008006" key="4">
    <source>
        <dbReference type="Google" id="ProtNLM"/>
    </source>
</evidence>
<feature type="chain" id="PRO_5009663950" description="Secreted protein" evidence="1">
    <location>
        <begin position="26"/>
        <end position="173"/>
    </location>
</feature>
<evidence type="ECO:0000313" key="2">
    <source>
        <dbReference type="EMBL" id="OJF09762.1"/>
    </source>
</evidence>
<evidence type="ECO:0000313" key="3">
    <source>
        <dbReference type="Proteomes" id="UP000182486"/>
    </source>
</evidence>
<dbReference type="Proteomes" id="UP000182486">
    <property type="component" value="Unassembled WGS sequence"/>
</dbReference>
<organism evidence="2 3">
    <name type="scientific">Couchioplanes caeruleus subsp. caeruleus</name>
    <dbReference type="NCBI Taxonomy" id="56427"/>
    <lineage>
        <taxon>Bacteria</taxon>
        <taxon>Bacillati</taxon>
        <taxon>Actinomycetota</taxon>
        <taxon>Actinomycetes</taxon>
        <taxon>Micromonosporales</taxon>
        <taxon>Micromonosporaceae</taxon>
        <taxon>Couchioplanes</taxon>
    </lineage>
</organism>
<dbReference type="EMBL" id="MEIA01000547">
    <property type="protein sequence ID" value="OJF09762.1"/>
    <property type="molecule type" value="Genomic_DNA"/>
</dbReference>
<accession>A0A1K0FXF6</accession>